<evidence type="ECO:0000256" key="12">
    <source>
        <dbReference type="ARBA" id="ARBA00023288"/>
    </source>
</evidence>
<evidence type="ECO:0000256" key="9">
    <source>
        <dbReference type="ARBA" id="ARBA00023139"/>
    </source>
</evidence>
<proteinExistence type="inferred from homology"/>
<dbReference type="EMBL" id="JAWRCO010000001">
    <property type="protein sequence ID" value="MDW6001554.1"/>
    <property type="molecule type" value="Genomic_DNA"/>
</dbReference>
<sequence length="202" mass="23096">MTNRIIQVLLTLSILAGCSSIQTPVPPVEWQAHQARLQQIHTYQITGKLGYISPKERRSLNFQWKKSDSYSQLRLTTFLGQTVLKMDIHPQQADAETYEGKHYSAPTPELLLHQLTGLDIPLSSLSQWILGRPALADDFSLKPDNTLDNLEKKLANQQWQVQYKAYTAITFGDNQLPLPDRLLLQQGHTKINIHISQWKVMQ</sequence>
<evidence type="ECO:0000256" key="13">
    <source>
        <dbReference type="HAMAP-Rule" id="MF_00233"/>
    </source>
</evidence>
<dbReference type="Pfam" id="PF03550">
    <property type="entry name" value="LolB"/>
    <property type="match status" value="1"/>
</dbReference>
<dbReference type="InterPro" id="IPR029046">
    <property type="entry name" value="LolA/LolB/LppX"/>
</dbReference>
<evidence type="ECO:0000256" key="1">
    <source>
        <dbReference type="ARBA" id="ARBA00004459"/>
    </source>
</evidence>
<evidence type="ECO:0000256" key="6">
    <source>
        <dbReference type="ARBA" id="ARBA00022729"/>
    </source>
</evidence>
<dbReference type="EMBL" id="FXXI01000002">
    <property type="protein sequence ID" value="SMS00422.1"/>
    <property type="molecule type" value="Genomic_DNA"/>
</dbReference>
<keyword evidence="11 13" id="KW-0998">Cell outer membrane</keyword>
<dbReference type="OrthoDB" id="9797618at2"/>
<dbReference type="HAMAP" id="MF_00233">
    <property type="entry name" value="LolB"/>
    <property type="match status" value="1"/>
</dbReference>
<accession>A0A1Y6IVA2</accession>
<dbReference type="GO" id="GO:0044874">
    <property type="term" value="P:lipoprotein localization to outer membrane"/>
    <property type="evidence" value="ECO:0007669"/>
    <property type="project" value="UniProtKB-UniRule"/>
</dbReference>
<keyword evidence="9 13" id="KW-0564">Palmitate</keyword>
<dbReference type="Proteomes" id="UP001283366">
    <property type="component" value="Unassembled WGS sequence"/>
</dbReference>
<dbReference type="PROSITE" id="PS51257">
    <property type="entry name" value="PROKAR_LIPOPROTEIN"/>
    <property type="match status" value="1"/>
</dbReference>
<comment type="function">
    <text evidence="13">Plays a critical role in the incorporation of lipoproteins in the outer membrane after they are released by the LolA protein.</text>
</comment>
<keyword evidence="8 13" id="KW-0472">Membrane</keyword>
<comment type="subcellular location">
    <subcellularLocation>
        <location evidence="1 13">Cell outer membrane</location>
        <topology evidence="1 13">Lipid-anchor</topology>
    </subcellularLocation>
</comment>
<evidence type="ECO:0000313" key="14">
    <source>
        <dbReference type="EMBL" id="MDW6001554.1"/>
    </source>
</evidence>
<keyword evidence="17" id="KW-1185">Reference proteome</keyword>
<dbReference type="GO" id="GO:0009279">
    <property type="term" value="C:cell outer membrane"/>
    <property type="evidence" value="ECO:0007669"/>
    <property type="project" value="UniProtKB-SubCell"/>
</dbReference>
<gene>
    <name evidence="13 15" type="primary">lolB</name>
    <name evidence="14" type="ORF">SBX37_01330</name>
    <name evidence="15" type="ORF">VIM7927_01688</name>
</gene>
<reference evidence="15 16" key="1">
    <citation type="submission" date="2017-05" db="EMBL/GenBank/DDBJ databases">
        <authorList>
            <person name="Song R."/>
            <person name="Chenine A.L."/>
            <person name="Ruprecht R.M."/>
        </authorList>
    </citation>
    <scope>NUCLEOTIDE SEQUENCE [LARGE SCALE GENOMIC DNA]</scope>
    <source>
        <strain evidence="15 16">CECT 7927</strain>
    </source>
</reference>
<dbReference type="AlphaFoldDB" id="A0A1Y6IVA2"/>
<dbReference type="NCBIfam" id="TIGR00548">
    <property type="entry name" value="lolB"/>
    <property type="match status" value="1"/>
</dbReference>
<dbReference type="CDD" id="cd16326">
    <property type="entry name" value="LolB"/>
    <property type="match status" value="1"/>
</dbReference>
<keyword evidence="6 13" id="KW-0732">Signal</keyword>
<evidence type="ECO:0000256" key="10">
    <source>
        <dbReference type="ARBA" id="ARBA00023186"/>
    </source>
</evidence>
<dbReference type="Proteomes" id="UP000196125">
    <property type="component" value="Unassembled WGS sequence"/>
</dbReference>
<evidence type="ECO:0000256" key="11">
    <source>
        <dbReference type="ARBA" id="ARBA00023237"/>
    </source>
</evidence>
<keyword evidence="5 13" id="KW-0813">Transport</keyword>
<dbReference type="Gene3D" id="2.50.20.10">
    <property type="entry name" value="Lipoprotein localisation LolA/LolB/LppX"/>
    <property type="match status" value="1"/>
</dbReference>
<keyword evidence="12 13" id="KW-0449">Lipoprotein</keyword>
<dbReference type="SUPFAM" id="SSF89392">
    <property type="entry name" value="Prokaryotic lipoproteins and lipoprotein localization factors"/>
    <property type="match status" value="1"/>
</dbReference>
<comment type="similarity">
    <text evidence="2 13">Belongs to the LolB family.</text>
</comment>
<organism evidence="15 16">
    <name type="scientific">Vibrio mangrovi</name>
    <dbReference type="NCBI Taxonomy" id="474394"/>
    <lineage>
        <taxon>Bacteria</taxon>
        <taxon>Pseudomonadati</taxon>
        <taxon>Pseudomonadota</taxon>
        <taxon>Gammaproteobacteria</taxon>
        <taxon>Vibrionales</taxon>
        <taxon>Vibrionaceae</taxon>
        <taxon>Vibrio</taxon>
    </lineage>
</organism>
<dbReference type="RefSeq" id="WP_087480467.1">
    <property type="nucleotide sequence ID" value="NZ_AP024883.1"/>
</dbReference>
<protein>
    <recommendedName>
        <fullName evidence="4 13">Outer-membrane lipoprotein LolB</fullName>
    </recommendedName>
</protein>
<keyword evidence="10 13" id="KW-0143">Chaperone</keyword>
<keyword evidence="7 13" id="KW-0653">Protein transport</keyword>
<dbReference type="GO" id="GO:0015031">
    <property type="term" value="P:protein transport"/>
    <property type="evidence" value="ECO:0007669"/>
    <property type="project" value="UniProtKB-KW"/>
</dbReference>
<evidence type="ECO:0000256" key="5">
    <source>
        <dbReference type="ARBA" id="ARBA00022448"/>
    </source>
</evidence>
<evidence type="ECO:0000256" key="7">
    <source>
        <dbReference type="ARBA" id="ARBA00022927"/>
    </source>
</evidence>
<evidence type="ECO:0000313" key="15">
    <source>
        <dbReference type="EMBL" id="SMS00422.1"/>
    </source>
</evidence>
<evidence type="ECO:0000313" key="16">
    <source>
        <dbReference type="Proteomes" id="UP000196125"/>
    </source>
</evidence>
<name>A0A1Y6IVA2_9VIBR</name>
<comment type="subunit">
    <text evidence="3 13">Monomer.</text>
</comment>
<evidence type="ECO:0000256" key="3">
    <source>
        <dbReference type="ARBA" id="ARBA00011245"/>
    </source>
</evidence>
<reference evidence="14 17" key="2">
    <citation type="submission" date="2023-11" db="EMBL/GenBank/DDBJ databases">
        <title>Plant-associative lifestyle of Vibrio porteresiae and its evolutionary dynamics.</title>
        <authorList>
            <person name="Rameshkumar N."/>
            <person name="Kirti K."/>
        </authorList>
    </citation>
    <scope>NUCLEOTIDE SEQUENCE [LARGE SCALE GENOMIC DNA]</scope>
    <source>
        <strain evidence="14 17">MSSRF38</strain>
    </source>
</reference>
<evidence type="ECO:0000313" key="17">
    <source>
        <dbReference type="Proteomes" id="UP001283366"/>
    </source>
</evidence>
<evidence type="ECO:0000256" key="4">
    <source>
        <dbReference type="ARBA" id="ARBA00016202"/>
    </source>
</evidence>
<evidence type="ECO:0000256" key="2">
    <source>
        <dbReference type="ARBA" id="ARBA00009696"/>
    </source>
</evidence>
<evidence type="ECO:0000256" key="8">
    <source>
        <dbReference type="ARBA" id="ARBA00023136"/>
    </source>
</evidence>
<dbReference type="InterPro" id="IPR004565">
    <property type="entry name" value="OM_lipoprot_LolB"/>
</dbReference>